<reference evidence="3 4" key="1">
    <citation type="submission" date="2019-08" db="EMBL/GenBank/DDBJ databases">
        <authorList>
            <person name="Guy L."/>
        </authorList>
    </citation>
    <scope>NUCLEOTIDE SEQUENCE [LARGE SCALE GENOMIC DNA]</scope>
    <source>
        <strain evidence="3 4">SGT-108</strain>
    </source>
</reference>
<gene>
    <name evidence="3" type="ORF">AQUSIP_06710</name>
</gene>
<proteinExistence type="predicted"/>
<dbReference type="InterPro" id="IPR000415">
    <property type="entry name" value="Nitroreductase-like"/>
</dbReference>
<dbReference type="InterPro" id="IPR020051">
    <property type="entry name" value="SagB-type_dehydrogenase"/>
</dbReference>
<dbReference type="PANTHER" id="PTHR43745">
    <property type="entry name" value="NITROREDUCTASE MJ1384-RELATED"/>
    <property type="match status" value="1"/>
</dbReference>
<protein>
    <recommendedName>
        <fullName evidence="2">Nitroreductase domain-containing protein</fullName>
    </recommendedName>
</protein>
<feature type="domain" description="Nitroreductase" evidence="2">
    <location>
        <begin position="482"/>
        <end position="653"/>
    </location>
</feature>
<feature type="transmembrane region" description="Helical" evidence="1">
    <location>
        <begin position="116"/>
        <end position="137"/>
    </location>
</feature>
<keyword evidence="1" id="KW-1133">Transmembrane helix</keyword>
<evidence type="ECO:0000313" key="4">
    <source>
        <dbReference type="Proteomes" id="UP000324194"/>
    </source>
</evidence>
<keyword evidence="1" id="KW-0472">Membrane</keyword>
<feature type="transmembrane region" description="Helical" evidence="1">
    <location>
        <begin position="69"/>
        <end position="93"/>
    </location>
</feature>
<dbReference type="Proteomes" id="UP000324194">
    <property type="component" value="Chromosome 1"/>
</dbReference>
<sequence>MDKFFWFSLPITLMLAYILFRAAIKNPVSKRDINMISAIYLIFYVLITAGLGLFWVARMDLPAFDLHYLFGYCLLFLVGVHLWFQLPLVLAWLRKNSPSILVDETHSQWKPLVRNIFLFIVTAIIFSAITIIIYEFLSPATITIIESKPEILTNRLWLLSKGEKITAASYLHQQGDITRRGAFLPRFNITKPSIYKSYPGYPVISLPTPAGYSGISLSQALSQNSSESVAAVSVQSLSNILYYSNGVTETRNYPGGQLQLRAAASAGALYPNDLYVAVINIKGIKPGIYYYHPANHSLIRIGDQGLFQSLAEAGPYPDLLKNAAAIIIISAYFDRTVWKYHERSYRYILPDAGHILGNLTAATSAMKVPYIITGIFDDEKMGKVLALSQHDEGVLSMIVLGKKKLTSLNQIHRFTAVDLPKNANDMEITRLSHKLTSLKWLAGSVTIPVATSNMPNDDFSLTETLIKLPDGAPEKNDVFSIIKNRRSFRKFSHREISFNDFSGILHESFLPLRNPHIVENGGRVELFAIVTNVQNLPKGIYRYIPEKSALQKIVNGDFSNEIYKTGLSQEVLKRAAFVMAWVIDLNRIGVLHGERDYRYADMECGIGSETAYLSAQARKLGACAVGAFYDDEIQKMLKIDGTSKRVILLTAIGQEYD</sequence>
<evidence type="ECO:0000259" key="2">
    <source>
        <dbReference type="Pfam" id="PF00881"/>
    </source>
</evidence>
<dbReference type="Pfam" id="PF00881">
    <property type="entry name" value="Nitroreductase"/>
    <property type="match status" value="2"/>
</dbReference>
<feature type="domain" description="Nitroreductase" evidence="2">
    <location>
        <begin position="261"/>
        <end position="402"/>
    </location>
</feature>
<name>A0A5E4PGF0_9COXI</name>
<dbReference type="EMBL" id="LR699119">
    <property type="protein sequence ID" value="VVC75381.1"/>
    <property type="molecule type" value="Genomic_DNA"/>
</dbReference>
<evidence type="ECO:0000256" key="1">
    <source>
        <dbReference type="SAM" id="Phobius"/>
    </source>
</evidence>
<keyword evidence="4" id="KW-1185">Reference proteome</keyword>
<dbReference type="Gene3D" id="3.40.109.10">
    <property type="entry name" value="NADH Oxidase"/>
    <property type="match status" value="2"/>
</dbReference>
<feature type="transmembrane region" description="Helical" evidence="1">
    <location>
        <begin position="6"/>
        <end position="24"/>
    </location>
</feature>
<organism evidence="3 4">
    <name type="scientific">Aquicella siphonis</name>
    <dbReference type="NCBI Taxonomy" id="254247"/>
    <lineage>
        <taxon>Bacteria</taxon>
        <taxon>Pseudomonadati</taxon>
        <taxon>Pseudomonadota</taxon>
        <taxon>Gammaproteobacteria</taxon>
        <taxon>Legionellales</taxon>
        <taxon>Coxiellaceae</taxon>
        <taxon>Aquicella</taxon>
    </lineage>
</organism>
<dbReference type="InterPro" id="IPR029479">
    <property type="entry name" value="Nitroreductase"/>
</dbReference>
<feature type="transmembrane region" description="Helical" evidence="1">
    <location>
        <begin position="36"/>
        <end position="57"/>
    </location>
</feature>
<dbReference type="NCBIfam" id="TIGR03605">
    <property type="entry name" value="antibiot_sagB"/>
    <property type="match status" value="2"/>
</dbReference>
<accession>A0A5E4PGF0</accession>
<keyword evidence="1" id="KW-0812">Transmembrane</keyword>
<dbReference type="KEGG" id="asip:AQUSIP_06710"/>
<dbReference type="GO" id="GO:0016491">
    <property type="term" value="F:oxidoreductase activity"/>
    <property type="evidence" value="ECO:0007669"/>
    <property type="project" value="InterPro"/>
</dbReference>
<dbReference type="InterPro" id="IPR052544">
    <property type="entry name" value="Bacteriocin_Proc_Enz"/>
</dbReference>
<dbReference type="SUPFAM" id="SSF55469">
    <property type="entry name" value="FMN-dependent nitroreductase-like"/>
    <property type="match status" value="2"/>
</dbReference>
<dbReference type="AlphaFoldDB" id="A0A5E4PGF0"/>
<dbReference type="CDD" id="cd02142">
    <property type="entry name" value="McbC_SagB-like_oxidoreductase"/>
    <property type="match status" value="2"/>
</dbReference>
<dbReference type="RefSeq" id="WP_172622715.1">
    <property type="nucleotide sequence ID" value="NZ_LR699119.1"/>
</dbReference>
<dbReference type="PANTHER" id="PTHR43745:SF2">
    <property type="entry name" value="NITROREDUCTASE MJ1384-RELATED"/>
    <property type="match status" value="1"/>
</dbReference>
<evidence type="ECO:0000313" key="3">
    <source>
        <dbReference type="EMBL" id="VVC75381.1"/>
    </source>
</evidence>